<dbReference type="AlphaFoldDB" id="A0A9P4QGZ4"/>
<evidence type="ECO:0000313" key="1">
    <source>
        <dbReference type="EMBL" id="KAF2727097.1"/>
    </source>
</evidence>
<dbReference type="InterPro" id="IPR029052">
    <property type="entry name" value="Metallo-depent_PP-like"/>
</dbReference>
<comment type="caution">
    <text evidence="1">The sequence shown here is derived from an EMBL/GenBank/DDBJ whole genome shotgun (WGS) entry which is preliminary data.</text>
</comment>
<evidence type="ECO:0008006" key="3">
    <source>
        <dbReference type="Google" id="ProtNLM"/>
    </source>
</evidence>
<accession>A0A9P4QGZ4</accession>
<keyword evidence="2" id="KW-1185">Reference proteome</keyword>
<dbReference type="Proteomes" id="UP000799444">
    <property type="component" value="Unassembled WGS sequence"/>
</dbReference>
<dbReference type="EMBL" id="ML996355">
    <property type="protein sequence ID" value="KAF2727097.1"/>
    <property type="molecule type" value="Genomic_DNA"/>
</dbReference>
<gene>
    <name evidence="1" type="ORF">EJ04DRAFT_582264</name>
</gene>
<sequence length="314" mass="35580">MGPFKKVRETFIKSLTRRTHIFFGRITPITVPSWPMCILVAGDINATVNSSIDAHILIHVGHLSPTVLDNQRLRGGAVKFFMQRTWSHKSVCPRYVVGGQHESWLYEGNTEHEGVEWNVREGTLRYVFQKEHITTCRSVGYLLSRFRPVRVICDPALPVDDEDWQEHFGMPQCYPASADDGRWNHMPTQGPTQILITRMAPKYYDDYLEGEAISKGSQGLLKMLWSTKPSLLVVGHDQSRPEVFVLRYDSAQRAFERSCGRGTGGLLNMPAWRDLFIVIAGGIRNFFSATLGQDTDKARTLLVTGGIKLRPVYI</sequence>
<name>A0A9P4QGZ4_9PLEO</name>
<proteinExistence type="predicted"/>
<protein>
    <recommendedName>
        <fullName evidence="3">Calcineurin-like phosphoesterase domain-containing protein</fullName>
    </recommendedName>
</protein>
<organism evidence="1 2">
    <name type="scientific">Polyplosphaeria fusca</name>
    <dbReference type="NCBI Taxonomy" id="682080"/>
    <lineage>
        <taxon>Eukaryota</taxon>
        <taxon>Fungi</taxon>
        <taxon>Dikarya</taxon>
        <taxon>Ascomycota</taxon>
        <taxon>Pezizomycotina</taxon>
        <taxon>Dothideomycetes</taxon>
        <taxon>Pleosporomycetidae</taxon>
        <taxon>Pleosporales</taxon>
        <taxon>Tetraplosphaeriaceae</taxon>
        <taxon>Polyplosphaeria</taxon>
    </lineage>
</organism>
<reference evidence="1" key="1">
    <citation type="journal article" date="2020" name="Stud. Mycol.">
        <title>101 Dothideomycetes genomes: a test case for predicting lifestyles and emergence of pathogens.</title>
        <authorList>
            <person name="Haridas S."/>
            <person name="Albert R."/>
            <person name="Binder M."/>
            <person name="Bloem J."/>
            <person name="Labutti K."/>
            <person name="Salamov A."/>
            <person name="Andreopoulos B."/>
            <person name="Baker S."/>
            <person name="Barry K."/>
            <person name="Bills G."/>
            <person name="Bluhm B."/>
            <person name="Cannon C."/>
            <person name="Castanera R."/>
            <person name="Culley D."/>
            <person name="Daum C."/>
            <person name="Ezra D."/>
            <person name="Gonzalez J."/>
            <person name="Henrissat B."/>
            <person name="Kuo A."/>
            <person name="Liang C."/>
            <person name="Lipzen A."/>
            <person name="Lutzoni F."/>
            <person name="Magnuson J."/>
            <person name="Mondo S."/>
            <person name="Nolan M."/>
            <person name="Ohm R."/>
            <person name="Pangilinan J."/>
            <person name="Park H.-J."/>
            <person name="Ramirez L."/>
            <person name="Alfaro M."/>
            <person name="Sun H."/>
            <person name="Tritt A."/>
            <person name="Yoshinaga Y."/>
            <person name="Zwiers L.-H."/>
            <person name="Turgeon B."/>
            <person name="Goodwin S."/>
            <person name="Spatafora J."/>
            <person name="Crous P."/>
            <person name="Grigoriev I."/>
        </authorList>
    </citation>
    <scope>NUCLEOTIDE SEQUENCE</scope>
    <source>
        <strain evidence="1">CBS 125425</strain>
    </source>
</reference>
<evidence type="ECO:0000313" key="2">
    <source>
        <dbReference type="Proteomes" id="UP000799444"/>
    </source>
</evidence>
<dbReference type="Gene3D" id="3.60.21.10">
    <property type="match status" value="1"/>
</dbReference>